<dbReference type="Proteomes" id="UP001597440">
    <property type="component" value="Unassembled WGS sequence"/>
</dbReference>
<dbReference type="InterPro" id="IPR015590">
    <property type="entry name" value="Aldehyde_DH_dom"/>
</dbReference>
<accession>A0ABW5L653</accession>
<dbReference type="InterPro" id="IPR050740">
    <property type="entry name" value="Aldehyde_DH_Superfamily"/>
</dbReference>
<organism evidence="3 4">
    <name type="scientific">Sphingobacterium tabacisoli</name>
    <dbReference type="NCBI Taxonomy" id="2044855"/>
    <lineage>
        <taxon>Bacteria</taxon>
        <taxon>Pseudomonadati</taxon>
        <taxon>Bacteroidota</taxon>
        <taxon>Sphingobacteriia</taxon>
        <taxon>Sphingobacteriales</taxon>
        <taxon>Sphingobacteriaceae</taxon>
        <taxon>Sphingobacterium</taxon>
    </lineage>
</organism>
<dbReference type="PANTHER" id="PTHR43353:SF3">
    <property type="entry name" value="ALDEHYDE DEHYDROGENASE-RELATED"/>
    <property type="match status" value="1"/>
</dbReference>
<proteinExistence type="predicted"/>
<reference evidence="4" key="1">
    <citation type="journal article" date="2019" name="Int. J. Syst. Evol. Microbiol.">
        <title>The Global Catalogue of Microorganisms (GCM) 10K type strain sequencing project: providing services to taxonomists for standard genome sequencing and annotation.</title>
        <authorList>
            <consortium name="The Broad Institute Genomics Platform"/>
            <consortium name="The Broad Institute Genome Sequencing Center for Infectious Disease"/>
            <person name="Wu L."/>
            <person name="Ma J."/>
        </authorList>
    </citation>
    <scope>NUCLEOTIDE SEQUENCE [LARGE SCALE GENOMIC DNA]</scope>
    <source>
        <strain evidence="4">KCTC 52298</strain>
    </source>
</reference>
<name>A0ABW5L653_9SPHI</name>
<evidence type="ECO:0000313" key="3">
    <source>
        <dbReference type="EMBL" id="MFD2556637.1"/>
    </source>
</evidence>
<dbReference type="RefSeq" id="WP_210352327.1">
    <property type="nucleotide sequence ID" value="NZ_JAEQMU010000001.1"/>
</dbReference>
<dbReference type="InterPro" id="IPR016162">
    <property type="entry name" value="Ald_DH_N"/>
</dbReference>
<dbReference type="Pfam" id="PF00171">
    <property type="entry name" value="Aldedh"/>
    <property type="match status" value="1"/>
</dbReference>
<dbReference type="InterPro" id="IPR044151">
    <property type="entry name" value="ALDH_KGSADH"/>
</dbReference>
<feature type="domain" description="Aldehyde dehydrogenase" evidence="2">
    <location>
        <begin position="10"/>
        <end position="434"/>
    </location>
</feature>
<dbReference type="EMBL" id="JBHULD010000018">
    <property type="protein sequence ID" value="MFD2556637.1"/>
    <property type="molecule type" value="Genomic_DNA"/>
</dbReference>
<dbReference type="CDD" id="cd07129">
    <property type="entry name" value="ALDH_KGSADH"/>
    <property type="match status" value="1"/>
</dbReference>
<gene>
    <name evidence="3" type="ORF">ACFSQW_19740</name>
</gene>
<keyword evidence="4" id="KW-1185">Reference proteome</keyword>
<comment type="caution">
    <text evidence="3">The sequence shown here is derived from an EMBL/GenBank/DDBJ whole genome shotgun (WGS) entry which is preliminary data.</text>
</comment>
<dbReference type="Gene3D" id="3.40.605.10">
    <property type="entry name" value="Aldehyde Dehydrogenase, Chain A, domain 1"/>
    <property type="match status" value="1"/>
</dbReference>
<evidence type="ECO:0000256" key="1">
    <source>
        <dbReference type="ARBA" id="ARBA00023002"/>
    </source>
</evidence>
<evidence type="ECO:0000259" key="2">
    <source>
        <dbReference type="Pfam" id="PF00171"/>
    </source>
</evidence>
<sequence>MNQPKIFLEECAHLAAEAFQFLKSTTVADRAKFMHAVADEIEAIGQELLDAAHEETALPMGRLAGEKARTVNQWRSYANAVASGLYTEARIDLSEPEKGKSDIRKYNIGIGPVLVFGASNFPFAFSTAGGDTASAIGAGCPVLVKGHSGHTKTSTIMARTITEVVARFGWPNGIFSHILGNNVDGTDLKIGAYLAAHPSIKAIGFTGSYYGGKSLFDIANQREEPIPVFAEMGSVNPVFAFTHLLNESAESLAKEYASSLTLGVGQFCTNPGVFIAVKGTGLERFKRALEAEIVKIEPATMLNSGIYSHFEKNKKMLQDQGAVAVLTESAIAADEGQGAPIIVHTSAVNFLKNKVLSEEVFGPFGILVEADDYEQVFAIAQQLKGQLTITVAAQSQDIVEHGDTIHVLKDKAGRLLFNGMPTGVEVVYAMQHGGPFPSCTDPRFTSVGPDAVKRFVRPLAFQNWPNAFLPEELKNENLLGITRMVDNVLTVGRV</sequence>
<dbReference type="InterPro" id="IPR016161">
    <property type="entry name" value="Ald_DH/histidinol_DH"/>
</dbReference>
<keyword evidence="1" id="KW-0560">Oxidoreductase</keyword>
<dbReference type="Gene3D" id="3.40.309.10">
    <property type="entry name" value="Aldehyde Dehydrogenase, Chain A, domain 2"/>
    <property type="match status" value="1"/>
</dbReference>
<protein>
    <submittedName>
        <fullName evidence="3">Aldehyde dehydrogenase (NADP(+))</fullName>
    </submittedName>
</protein>
<dbReference type="InterPro" id="IPR016163">
    <property type="entry name" value="Ald_DH_C"/>
</dbReference>
<dbReference type="PANTHER" id="PTHR43353">
    <property type="entry name" value="SUCCINATE-SEMIALDEHYDE DEHYDROGENASE, MITOCHONDRIAL"/>
    <property type="match status" value="1"/>
</dbReference>
<evidence type="ECO:0000313" key="4">
    <source>
        <dbReference type="Proteomes" id="UP001597440"/>
    </source>
</evidence>
<dbReference type="SUPFAM" id="SSF53720">
    <property type="entry name" value="ALDH-like"/>
    <property type="match status" value="1"/>
</dbReference>